<evidence type="ECO:0000256" key="1">
    <source>
        <dbReference type="SAM" id="MobiDB-lite"/>
    </source>
</evidence>
<reference evidence="2" key="1">
    <citation type="journal article" date="2023" name="Nat. Commun.">
        <title>Diploid and tetraploid genomes of Acorus and the evolution of monocots.</title>
        <authorList>
            <person name="Ma L."/>
            <person name="Liu K.W."/>
            <person name="Li Z."/>
            <person name="Hsiao Y.Y."/>
            <person name="Qi Y."/>
            <person name="Fu T."/>
            <person name="Tang G.D."/>
            <person name="Zhang D."/>
            <person name="Sun W.H."/>
            <person name="Liu D.K."/>
            <person name="Li Y."/>
            <person name="Chen G.Z."/>
            <person name="Liu X.D."/>
            <person name="Liao X.Y."/>
            <person name="Jiang Y.T."/>
            <person name="Yu X."/>
            <person name="Hao Y."/>
            <person name="Huang J."/>
            <person name="Zhao X.W."/>
            <person name="Ke S."/>
            <person name="Chen Y.Y."/>
            <person name="Wu W.L."/>
            <person name="Hsu J.L."/>
            <person name="Lin Y.F."/>
            <person name="Huang M.D."/>
            <person name="Li C.Y."/>
            <person name="Huang L."/>
            <person name="Wang Z.W."/>
            <person name="Zhao X."/>
            <person name="Zhong W.Y."/>
            <person name="Peng D.H."/>
            <person name="Ahmad S."/>
            <person name="Lan S."/>
            <person name="Zhang J.S."/>
            <person name="Tsai W.C."/>
            <person name="Van de Peer Y."/>
            <person name="Liu Z.J."/>
        </authorList>
    </citation>
    <scope>NUCLEOTIDE SEQUENCE</scope>
    <source>
        <strain evidence="2">SCP</strain>
    </source>
</reference>
<comment type="caution">
    <text evidence="2">The sequence shown here is derived from an EMBL/GenBank/DDBJ whole genome shotgun (WGS) entry which is preliminary data.</text>
</comment>
<feature type="region of interest" description="Disordered" evidence="1">
    <location>
        <begin position="1"/>
        <end position="31"/>
    </location>
</feature>
<dbReference type="EMBL" id="JAUJYN010000001">
    <property type="protein sequence ID" value="KAK1279831.1"/>
    <property type="molecule type" value="Genomic_DNA"/>
</dbReference>
<evidence type="ECO:0000313" key="2">
    <source>
        <dbReference type="EMBL" id="KAK1279831.1"/>
    </source>
</evidence>
<feature type="compositionally biased region" description="Basic residues" evidence="1">
    <location>
        <begin position="1"/>
        <end position="12"/>
    </location>
</feature>
<evidence type="ECO:0000313" key="3">
    <source>
        <dbReference type="Proteomes" id="UP001179952"/>
    </source>
</evidence>
<sequence length="115" mass="13134">MKMVKKNVKNSKKSSASLSKKTKKIGKAMCKGGPHVTTKWFSALSPHHQDLIRNSMFEKLLVDLNDFNFHSHIYTYLLERFEPPNVIHFKNSVLKITQSDFLLILGLRLGLSPPP</sequence>
<accession>A0AAV9BU68</accession>
<keyword evidence="3" id="KW-1185">Reference proteome</keyword>
<protein>
    <submittedName>
        <fullName evidence="2">Uncharacterized protein</fullName>
    </submittedName>
</protein>
<proteinExistence type="predicted"/>
<name>A0AAV9BU68_ACOGR</name>
<dbReference type="Proteomes" id="UP001179952">
    <property type="component" value="Unassembled WGS sequence"/>
</dbReference>
<dbReference type="AlphaFoldDB" id="A0AAV9BU68"/>
<reference evidence="2" key="2">
    <citation type="submission" date="2023-06" db="EMBL/GenBank/DDBJ databases">
        <authorList>
            <person name="Ma L."/>
            <person name="Liu K.-W."/>
            <person name="Li Z."/>
            <person name="Hsiao Y.-Y."/>
            <person name="Qi Y."/>
            <person name="Fu T."/>
            <person name="Tang G."/>
            <person name="Zhang D."/>
            <person name="Sun W.-H."/>
            <person name="Liu D.-K."/>
            <person name="Li Y."/>
            <person name="Chen G.-Z."/>
            <person name="Liu X.-D."/>
            <person name="Liao X.-Y."/>
            <person name="Jiang Y.-T."/>
            <person name="Yu X."/>
            <person name="Hao Y."/>
            <person name="Huang J."/>
            <person name="Zhao X.-W."/>
            <person name="Ke S."/>
            <person name="Chen Y.-Y."/>
            <person name="Wu W.-L."/>
            <person name="Hsu J.-L."/>
            <person name="Lin Y.-F."/>
            <person name="Huang M.-D."/>
            <person name="Li C.-Y."/>
            <person name="Huang L."/>
            <person name="Wang Z.-W."/>
            <person name="Zhao X."/>
            <person name="Zhong W.-Y."/>
            <person name="Peng D.-H."/>
            <person name="Ahmad S."/>
            <person name="Lan S."/>
            <person name="Zhang J.-S."/>
            <person name="Tsai W.-C."/>
            <person name="Van De Peer Y."/>
            <person name="Liu Z.-J."/>
        </authorList>
    </citation>
    <scope>NUCLEOTIDE SEQUENCE</scope>
    <source>
        <strain evidence="2">SCP</strain>
        <tissue evidence="2">Leaves</tissue>
    </source>
</reference>
<organism evidence="2 3">
    <name type="scientific">Acorus gramineus</name>
    <name type="common">Dwarf sweet flag</name>
    <dbReference type="NCBI Taxonomy" id="55184"/>
    <lineage>
        <taxon>Eukaryota</taxon>
        <taxon>Viridiplantae</taxon>
        <taxon>Streptophyta</taxon>
        <taxon>Embryophyta</taxon>
        <taxon>Tracheophyta</taxon>
        <taxon>Spermatophyta</taxon>
        <taxon>Magnoliopsida</taxon>
        <taxon>Liliopsida</taxon>
        <taxon>Acoraceae</taxon>
        <taxon>Acorus</taxon>
    </lineage>
</organism>
<gene>
    <name evidence="2" type="ORF">QJS04_geneDACA022951</name>
</gene>